<comment type="caution">
    <text evidence="2">The sequence shown here is derived from an EMBL/GenBank/DDBJ whole genome shotgun (WGS) entry which is preliminary data.</text>
</comment>
<evidence type="ECO:0000259" key="1">
    <source>
        <dbReference type="PROSITE" id="PS51186"/>
    </source>
</evidence>
<proteinExistence type="predicted"/>
<gene>
    <name evidence="2" type="ORF">GGD89_000449</name>
</gene>
<keyword evidence="3" id="KW-1185">Reference proteome</keyword>
<feature type="domain" description="N-acetyltransferase" evidence="1">
    <location>
        <begin position="1"/>
        <end position="140"/>
    </location>
</feature>
<evidence type="ECO:0000313" key="3">
    <source>
        <dbReference type="Proteomes" id="UP000554286"/>
    </source>
</evidence>
<name>A0A7W6W8X5_9PROT</name>
<protein>
    <submittedName>
        <fullName evidence="2">Putative acetyltransferase</fullName>
        <ecNumber evidence="2">2.3.1.-</ecNumber>
    </submittedName>
</protein>
<sequence>MLAIHRHAFGEEDEAHLTRDLLGDPSAAPRLSLLAVIDDRAVGHILFTAAPLAGAEPPVSARLLAPLAVEPDAQGRGVGQALIDEGLGRLARDGVDLVFVLGHPGYYPRRGFVPAGRLGFEAPYPIPEKDAGAWMVRALRDGVIGTVAGRVCCADALDRPEYWRE</sequence>
<dbReference type="GO" id="GO:0016747">
    <property type="term" value="F:acyltransferase activity, transferring groups other than amino-acyl groups"/>
    <property type="evidence" value="ECO:0007669"/>
    <property type="project" value="InterPro"/>
</dbReference>
<accession>A0A7W6W8X5</accession>
<dbReference type="InterPro" id="IPR000182">
    <property type="entry name" value="GNAT_dom"/>
</dbReference>
<evidence type="ECO:0000313" key="2">
    <source>
        <dbReference type="EMBL" id="MBB4264842.1"/>
    </source>
</evidence>
<organism evidence="2 3">
    <name type="scientific">Roseospira visakhapatnamensis</name>
    <dbReference type="NCBI Taxonomy" id="390880"/>
    <lineage>
        <taxon>Bacteria</taxon>
        <taxon>Pseudomonadati</taxon>
        <taxon>Pseudomonadota</taxon>
        <taxon>Alphaproteobacteria</taxon>
        <taxon>Rhodospirillales</taxon>
        <taxon>Rhodospirillaceae</taxon>
        <taxon>Roseospira</taxon>
    </lineage>
</organism>
<keyword evidence="2" id="KW-0808">Transferase</keyword>
<dbReference type="Proteomes" id="UP000554286">
    <property type="component" value="Unassembled WGS sequence"/>
</dbReference>
<dbReference type="InterPro" id="IPR016181">
    <property type="entry name" value="Acyl_CoA_acyltransferase"/>
</dbReference>
<dbReference type="AlphaFoldDB" id="A0A7W6W8X5"/>
<dbReference type="Pfam" id="PF13527">
    <property type="entry name" value="Acetyltransf_9"/>
    <property type="match status" value="1"/>
</dbReference>
<dbReference type="PROSITE" id="PS51186">
    <property type="entry name" value="GNAT"/>
    <property type="match status" value="1"/>
</dbReference>
<keyword evidence="2" id="KW-0012">Acyltransferase</keyword>
<dbReference type="EMBL" id="JACIGK010000002">
    <property type="protein sequence ID" value="MBB4264842.1"/>
    <property type="molecule type" value="Genomic_DNA"/>
</dbReference>
<dbReference type="SUPFAM" id="SSF55729">
    <property type="entry name" value="Acyl-CoA N-acyltransferases (Nat)"/>
    <property type="match status" value="1"/>
</dbReference>
<reference evidence="2 3" key="1">
    <citation type="submission" date="2020-08" db="EMBL/GenBank/DDBJ databases">
        <title>Genome sequencing of Purple Non-Sulfur Bacteria from various extreme environments.</title>
        <authorList>
            <person name="Mayer M."/>
        </authorList>
    </citation>
    <scope>NUCLEOTIDE SEQUENCE [LARGE SCALE GENOMIC DNA]</scope>
    <source>
        <strain evidence="2 3">JA131</strain>
    </source>
</reference>
<dbReference type="CDD" id="cd04301">
    <property type="entry name" value="NAT_SF"/>
    <property type="match status" value="1"/>
</dbReference>
<dbReference type="Gene3D" id="3.40.630.30">
    <property type="match status" value="1"/>
</dbReference>
<dbReference type="EC" id="2.3.1.-" evidence="2"/>